<evidence type="ECO:0000313" key="2">
    <source>
        <dbReference type="Proteomes" id="UP000887540"/>
    </source>
</evidence>
<keyword evidence="1" id="KW-1133">Transmembrane helix</keyword>
<reference evidence="3" key="1">
    <citation type="submission" date="2022-11" db="UniProtKB">
        <authorList>
            <consortium name="WormBaseParasite"/>
        </authorList>
    </citation>
    <scope>IDENTIFICATION</scope>
</reference>
<evidence type="ECO:0000256" key="1">
    <source>
        <dbReference type="SAM" id="Phobius"/>
    </source>
</evidence>
<dbReference type="WBParaSite" id="ACRNAN_Path_238.g885.t1">
    <property type="protein sequence ID" value="ACRNAN_Path_238.g885.t1"/>
    <property type="gene ID" value="ACRNAN_Path_238.g885"/>
</dbReference>
<feature type="transmembrane region" description="Helical" evidence="1">
    <location>
        <begin position="85"/>
        <end position="102"/>
    </location>
</feature>
<organism evidence="2 3">
    <name type="scientific">Acrobeloides nanus</name>
    <dbReference type="NCBI Taxonomy" id="290746"/>
    <lineage>
        <taxon>Eukaryota</taxon>
        <taxon>Metazoa</taxon>
        <taxon>Ecdysozoa</taxon>
        <taxon>Nematoda</taxon>
        <taxon>Chromadorea</taxon>
        <taxon>Rhabditida</taxon>
        <taxon>Tylenchina</taxon>
        <taxon>Cephalobomorpha</taxon>
        <taxon>Cephaloboidea</taxon>
        <taxon>Cephalobidae</taxon>
        <taxon>Acrobeloides</taxon>
    </lineage>
</organism>
<dbReference type="AlphaFoldDB" id="A0A914C470"/>
<name>A0A914C470_9BILA</name>
<keyword evidence="1" id="KW-0812">Transmembrane</keyword>
<dbReference type="Proteomes" id="UP000887540">
    <property type="component" value="Unplaced"/>
</dbReference>
<keyword evidence="1" id="KW-0472">Membrane</keyword>
<proteinExistence type="predicted"/>
<evidence type="ECO:0000313" key="3">
    <source>
        <dbReference type="WBParaSite" id="ACRNAN_Path_238.g885.t1"/>
    </source>
</evidence>
<protein>
    <submittedName>
        <fullName evidence="3">Uncharacterized protein</fullName>
    </submittedName>
</protein>
<accession>A0A914C470</accession>
<keyword evidence="2" id="KW-1185">Reference proteome</keyword>
<sequence>MDSKQIWSSYSVLYDCPSTISQHYPYYNLNVRCTDDHTFGYVNATISANSKNTYPLTDYGYNCCKDKALCSVPNMPGLNGSSSNVESHILILCIMSIFMAVFK</sequence>